<dbReference type="GO" id="GO:0008374">
    <property type="term" value="F:O-acyltransferase activity"/>
    <property type="evidence" value="ECO:0007669"/>
    <property type="project" value="InterPro"/>
</dbReference>
<dbReference type="STRING" id="1353009.A0A1Y2IF10"/>
<feature type="transmembrane region" description="Helical" evidence="7">
    <location>
        <begin position="37"/>
        <end position="53"/>
    </location>
</feature>
<keyword evidence="6 7" id="KW-0472">Membrane</keyword>
<evidence type="ECO:0000313" key="10">
    <source>
        <dbReference type="Proteomes" id="UP000193067"/>
    </source>
</evidence>
<evidence type="ECO:0000256" key="5">
    <source>
        <dbReference type="ARBA" id="ARBA00022989"/>
    </source>
</evidence>
<feature type="transmembrane region" description="Helical" evidence="7">
    <location>
        <begin position="12"/>
        <end position="30"/>
    </location>
</feature>
<evidence type="ECO:0000256" key="7">
    <source>
        <dbReference type="SAM" id="Phobius"/>
    </source>
</evidence>
<feature type="transmembrane region" description="Helical" evidence="7">
    <location>
        <begin position="351"/>
        <end position="370"/>
    </location>
</feature>
<protein>
    <recommendedName>
        <fullName evidence="8">Wax synthase domain-containing protein</fullName>
    </recommendedName>
</protein>
<evidence type="ECO:0000256" key="4">
    <source>
        <dbReference type="ARBA" id="ARBA00022692"/>
    </source>
</evidence>
<keyword evidence="10" id="KW-1185">Reference proteome</keyword>
<organism evidence="9 10">
    <name type="scientific">Trametes coccinea (strain BRFM310)</name>
    <name type="common">Pycnoporus coccineus</name>
    <dbReference type="NCBI Taxonomy" id="1353009"/>
    <lineage>
        <taxon>Eukaryota</taxon>
        <taxon>Fungi</taxon>
        <taxon>Dikarya</taxon>
        <taxon>Basidiomycota</taxon>
        <taxon>Agaricomycotina</taxon>
        <taxon>Agaricomycetes</taxon>
        <taxon>Polyporales</taxon>
        <taxon>Polyporaceae</taxon>
        <taxon>Trametes</taxon>
    </lineage>
</organism>
<dbReference type="GO" id="GO:0006629">
    <property type="term" value="P:lipid metabolic process"/>
    <property type="evidence" value="ECO:0007669"/>
    <property type="project" value="InterPro"/>
</dbReference>
<proteinExistence type="inferred from homology"/>
<dbReference type="EMBL" id="KZ084125">
    <property type="protein sequence ID" value="OSC99676.1"/>
    <property type="molecule type" value="Genomic_DNA"/>
</dbReference>
<dbReference type="AlphaFoldDB" id="A0A1Y2IF10"/>
<reference evidence="9 10" key="1">
    <citation type="journal article" date="2015" name="Biotechnol. Biofuels">
        <title>Enhanced degradation of softwood versus hardwood by the white-rot fungus Pycnoporus coccineus.</title>
        <authorList>
            <person name="Couturier M."/>
            <person name="Navarro D."/>
            <person name="Chevret D."/>
            <person name="Henrissat B."/>
            <person name="Piumi F."/>
            <person name="Ruiz-Duenas F.J."/>
            <person name="Martinez A.T."/>
            <person name="Grigoriev I.V."/>
            <person name="Riley R."/>
            <person name="Lipzen A."/>
            <person name="Berrin J.G."/>
            <person name="Master E.R."/>
            <person name="Rosso M.N."/>
        </authorList>
    </citation>
    <scope>NUCLEOTIDE SEQUENCE [LARGE SCALE GENOMIC DNA]</scope>
    <source>
        <strain evidence="9 10">BRFM310</strain>
    </source>
</reference>
<keyword evidence="3" id="KW-0808">Transferase</keyword>
<comment type="subcellular location">
    <subcellularLocation>
        <location evidence="1">Membrane</location>
        <topology evidence="1">Multi-pass membrane protein</topology>
    </subcellularLocation>
</comment>
<dbReference type="InterPro" id="IPR032805">
    <property type="entry name" value="Wax_synthase_dom"/>
</dbReference>
<dbReference type="PANTHER" id="PTHR31595:SF67">
    <property type="entry name" value="WAX SYNTHASE DOMAIN-CONTAINING PROTEIN"/>
    <property type="match status" value="1"/>
</dbReference>
<evidence type="ECO:0000256" key="3">
    <source>
        <dbReference type="ARBA" id="ARBA00022679"/>
    </source>
</evidence>
<evidence type="ECO:0000313" key="9">
    <source>
        <dbReference type="EMBL" id="OSC99676.1"/>
    </source>
</evidence>
<dbReference type="Proteomes" id="UP000193067">
    <property type="component" value="Unassembled WGS sequence"/>
</dbReference>
<evidence type="ECO:0000256" key="1">
    <source>
        <dbReference type="ARBA" id="ARBA00004141"/>
    </source>
</evidence>
<feature type="transmembrane region" description="Helical" evidence="7">
    <location>
        <begin position="65"/>
        <end position="85"/>
    </location>
</feature>
<comment type="similarity">
    <text evidence="2">Belongs to the wax synthase family.</text>
</comment>
<keyword evidence="5 7" id="KW-1133">Transmembrane helix</keyword>
<keyword evidence="4 7" id="KW-0812">Transmembrane</keyword>
<feature type="domain" description="Wax synthase" evidence="8">
    <location>
        <begin position="231"/>
        <end position="316"/>
    </location>
</feature>
<dbReference type="PANTHER" id="PTHR31595">
    <property type="entry name" value="LONG-CHAIN-ALCOHOL O-FATTY-ACYLTRANSFERASE 3-RELATED"/>
    <property type="match status" value="1"/>
</dbReference>
<sequence>MHTESSSEPVLMPAWGHFAPQVFSAILLTIRPAFPARLVLSALASYYSYALVAGHTTGDGPTHDYAAASAIGGRWAGMLVLSWLCDPMRDWRYRDEKIAPADYPFLKRFYYAACIVASPRSLGWNVEVANVPPPTAASSRGEFLRDRILRTAQCALLLDLAQSYIKLINLQPSLPYLGTEAFPGGWRGFLLRFLCRLAWYVRSYTVMKLLSNLLSIFCVATGLFNGNPEDWRPMFGNWSDAYTVRRFWGRTWHQNLRRNFTITGRALSNALGFKRGTNASAYTQLYTGFALSGIMHVWGDVMLGPPYLGTSMKFFLANACAITFEDAVIAVSRRQFGYGREPTKWTIRLGYLWVIAWFYMVGPLFVDWFLPMPRSTEEEFLPFSFVRSRYAPSLLTKIMKYTF</sequence>
<dbReference type="OrthoDB" id="1077582at2759"/>
<evidence type="ECO:0000259" key="8">
    <source>
        <dbReference type="Pfam" id="PF13813"/>
    </source>
</evidence>
<evidence type="ECO:0000256" key="6">
    <source>
        <dbReference type="ARBA" id="ARBA00023136"/>
    </source>
</evidence>
<name>A0A1Y2IF10_TRAC3</name>
<accession>A0A1Y2IF10</accession>
<dbReference type="Pfam" id="PF13813">
    <property type="entry name" value="MBOAT_2"/>
    <property type="match status" value="1"/>
</dbReference>
<gene>
    <name evidence="9" type="ORF">PYCCODRAFT_1438046</name>
</gene>
<dbReference type="InterPro" id="IPR044851">
    <property type="entry name" value="Wax_synthase"/>
</dbReference>
<dbReference type="GO" id="GO:0016020">
    <property type="term" value="C:membrane"/>
    <property type="evidence" value="ECO:0007669"/>
    <property type="project" value="UniProtKB-SubCell"/>
</dbReference>
<evidence type="ECO:0000256" key="2">
    <source>
        <dbReference type="ARBA" id="ARBA00007282"/>
    </source>
</evidence>